<keyword evidence="3" id="KW-1185">Reference proteome</keyword>
<reference evidence="2" key="2">
    <citation type="submission" date="2021-12" db="EMBL/GenBank/DDBJ databases">
        <title>Resequencing data analysis of finger millet.</title>
        <authorList>
            <person name="Hatakeyama M."/>
            <person name="Aluri S."/>
            <person name="Balachadran M.T."/>
            <person name="Sivarajan S.R."/>
            <person name="Poveda L."/>
            <person name="Shimizu-Inatsugi R."/>
            <person name="Schlapbach R."/>
            <person name="Sreeman S.M."/>
            <person name="Shimizu K.K."/>
        </authorList>
    </citation>
    <scope>NUCLEOTIDE SEQUENCE</scope>
</reference>
<reference evidence="2" key="1">
    <citation type="journal article" date="2018" name="DNA Res.">
        <title>Multiple hybrid de novo genome assembly of finger millet, an orphan allotetraploid crop.</title>
        <authorList>
            <person name="Hatakeyama M."/>
            <person name="Aluri S."/>
            <person name="Balachadran M.T."/>
            <person name="Sivarajan S.R."/>
            <person name="Patrignani A."/>
            <person name="Gruter S."/>
            <person name="Poveda L."/>
            <person name="Shimizu-Inatsugi R."/>
            <person name="Baeten J."/>
            <person name="Francoijs K.J."/>
            <person name="Nataraja K.N."/>
            <person name="Reddy Y.A.N."/>
            <person name="Phadnis S."/>
            <person name="Ravikumar R.L."/>
            <person name="Schlapbach R."/>
            <person name="Sreeman S.M."/>
            <person name="Shimizu K.K."/>
        </authorList>
    </citation>
    <scope>NUCLEOTIDE SEQUENCE</scope>
</reference>
<dbReference type="EMBL" id="BQKI01000199">
    <property type="protein sequence ID" value="GJN40739.1"/>
    <property type="molecule type" value="Genomic_DNA"/>
</dbReference>
<gene>
    <name evidence="2" type="primary">gn00035</name>
    <name evidence="1" type="synonym">gb20089</name>
    <name evidence="1" type="ORF">PR202_gb20089</name>
    <name evidence="2" type="ORF">PR202_gn00035</name>
</gene>
<dbReference type="AlphaFoldDB" id="A0AAV5FYF0"/>
<evidence type="ECO:0000313" key="2">
    <source>
        <dbReference type="EMBL" id="GJN40739.1"/>
    </source>
</evidence>
<comment type="caution">
    <text evidence="2">The sequence shown here is derived from an EMBL/GenBank/DDBJ whole genome shotgun (WGS) entry which is preliminary data.</text>
</comment>
<evidence type="ECO:0000313" key="3">
    <source>
        <dbReference type="Proteomes" id="UP001054889"/>
    </source>
</evidence>
<evidence type="ECO:0000313" key="1">
    <source>
        <dbReference type="EMBL" id="GJN31666.1"/>
    </source>
</evidence>
<accession>A0AAV5FYF0</accession>
<dbReference type="Proteomes" id="UP001054889">
    <property type="component" value="Unassembled WGS sequence"/>
</dbReference>
<organism evidence="2 3">
    <name type="scientific">Eleusine coracana subsp. coracana</name>
    <dbReference type="NCBI Taxonomy" id="191504"/>
    <lineage>
        <taxon>Eukaryota</taxon>
        <taxon>Viridiplantae</taxon>
        <taxon>Streptophyta</taxon>
        <taxon>Embryophyta</taxon>
        <taxon>Tracheophyta</taxon>
        <taxon>Spermatophyta</taxon>
        <taxon>Magnoliopsida</taxon>
        <taxon>Liliopsida</taxon>
        <taxon>Poales</taxon>
        <taxon>Poaceae</taxon>
        <taxon>PACMAD clade</taxon>
        <taxon>Chloridoideae</taxon>
        <taxon>Cynodonteae</taxon>
        <taxon>Eleusininae</taxon>
        <taxon>Eleusine</taxon>
    </lineage>
</organism>
<proteinExistence type="predicted"/>
<protein>
    <submittedName>
        <fullName evidence="2">Uncharacterized protein</fullName>
    </submittedName>
</protein>
<dbReference type="EMBL" id="BQKI01000082">
    <property type="protein sequence ID" value="GJN31666.1"/>
    <property type="molecule type" value="Genomic_DNA"/>
</dbReference>
<dbReference type="PANTHER" id="PTHR33116">
    <property type="entry name" value="REVERSE TRANSCRIPTASE ZINC-BINDING DOMAIN-CONTAINING PROTEIN-RELATED-RELATED"/>
    <property type="match status" value="1"/>
</dbReference>
<dbReference type="PANTHER" id="PTHR33116:SF86">
    <property type="entry name" value="REVERSE TRANSCRIPTASE DOMAIN-CONTAINING PROTEIN"/>
    <property type="match status" value="1"/>
</dbReference>
<name>A0AAV5FYF0_ELECO</name>
<sequence>MDKSSIHFRKGCSQSICDDIKEVLEVHNEALNEKYLGMPVNVGSSSNGAYFKYLKDRVWKKIQGWMEQTLTAGGKEVPIKSVAQTILTYSMACFRLPQGLCKHIDGLIRKFWWGRKEGKGTTCWVAWEEMTKPKYLGGLGFHDIDMFDLALLARQAWQVLTEPESLSTQVFSSQFILQTQVF</sequence>